<name>A0A239MDM0_EKHLU</name>
<dbReference type="GO" id="GO:0110154">
    <property type="term" value="P:RNA decapping"/>
    <property type="evidence" value="ECO:0007669"/>
    <property type="project" value="TreeGrafter"/>
</dbReference>
<dbReference type="GO" id="GO:0016791">
    <property type="term" value="F:phosphatase activity"/>
    <property type="evidence" value="ECO:0007669"/>
    <property type="project" value="TreeGrafter"/>
</dbReference>
<evidence type="ECO:0000259" key="1">
    <source>
        <dbReference type="Pfam" id="PF00149"/>
    </source>
</evidence>
<dbReference type="PANTHER" id="PTHR42850">
    <property type="entry name" value="METALLOPHOSPHOESTERASE"/>
    <property type="match status" value="1"/>
</dbReference>
<evidence type="ECO:0000313" key="3">
    <source>
        <dbReference type="Proteomes" id="UP000198393"/>
    </source>
</evidence>
<dbReference type="PANTHER" id="PTHR42850:SF4">
    <property type="entry name" value="ZINC-DEPENDENT ENDOPOLYPHOSPHATASE"/>
    <property type="match status" value="1"/>
</dbReference>
<sequence length="229" mass="26292">MARTLVMGDIHGNLKALEQCLERCSFDLENDKLIQLGDVCDRHPDSALVVEKLIKISKLVAIRGNHDPWLKKWLRSEEVNPAWPDNGGISTIQSYIQAGDKIDRSKHLTFLEEQVDFHVDEENRVFIHAGFTNPKGPSFEQPSSNCYWDRSLWLKSMEARTTGRQPDFLNAFKEIYIGHTPTIKWLQDTPMQAFNVWNLDTGAGWHGKLTVMDIDTKEYWQSDASGLLY</sequence>
<protein>
    <submittedName>
        <fullName evidence="2">Serine/threonine protein phosphatase 1</fullName>
    </submittedName>
</protein>
<organism evidence="2 3">
    <name type="scientific">Ekhidna lutea</name>
    <dbReference type="NCBI Taxonomy" id="447679"/>
    <lineage>
        <taxon>Bacteria</taxon>
        <taxon>Pseudomonadati</taxon>
        <taxon>Bacteroidota</taxon>
        <taxon>Cytophagia</taxon>
        <taxon>Cytophagales</taxon>
        <taxon>Reichenbachiellaceae</taxon>
        <taxon>Ekhidna</taxon>
    </lineage>
</organism>
<feature type="domain" description="Calcineurin-like phosphoesterase" evidence="1">
    <location>
        <begin position="3"/>
        <end position="135"/>
    </location>
</feature>
<dbReference type="InterPro" id="IPR029052">
    <property type="entry name" value="Metallo-depent_PP-like"/>
</dbReference>
<gene>
    <name evidence="2" type="ORF">SAMN05421640_3777</name>
</gene>
<dbReference type="Proteomes" id="UP000198393">
    <property type="component" value="Unassembled WGS sequence"/>
</dbReference>
<accession>A0A239MDM0</accession>
<evidence type="ECO:0000313" key="2">
    <source>
        <dbReference type="EMBL" id="SNT39929.1"/>
    </source>
</evidence>
<dbReference type="InterPro" id="IPR004843">
    <property type="entry name" value="Calcineurin-like_PHP"/>
</dbReference>
<dbReference type="EMBL" id="FZPD01000008">
    <property type="protein sequence ID" value="SNT39929.1"/>
    <property type="molecule type" value="Genomic_DNA"/>
</dbReference>
<dbReference type="InterPro" id="IPR050126">
    <property type="entry name" value="Ap4A_hydrolase"/>
</dbReference>
<reference evidence="2 3" key="1">
    <citation type="submission" date="2017-06" db="EMBL/GenBank/DDBJ databases">
        <authorList>
            <person name="Kim H.J."/>
            <person name="Triplett B.A."/>
        </authorList>
    </citation>
    <scope>NUCLEOTIDE SEQUENCE [LARGE SCALE GENOMIC DNA]</scope>
    <source>
        <strain evidence="2 3">DSM 19307</strain>
    </source>
</reference>
<dbReference type="SUPFAM" id="SSF56300">
    <property type="entry name" value="Metallo-dependent phosphatases"/>
    <property type="match status" value="1"/>
</dbReference>
<dbReference type="RefSeq" id="WP_089358436.1">
    <property type="nucleotide sequence ID" value="NZ_FZPD01000008.1"/>
</dbReference>
<dbReference type="OrthoDB" id="9808081at2"/>
<dbReference type="Pfam" id="PF00149">
    <property type="entry name" value="Metallophos"/>
    <property type="match status" value="1"/>
</dbReference>
<dbReference type="GO" id="GO:0008803">
    <property type="term" value="F:bis(5'-nucleosyl)-tetraphosphatase (symmetrical) activity"/>
    <property type="evidence" value="ECO:0007669"/>
    <property type="project" value="TreeGrafter"/>
</dbReference>
<dbReference type="Gene3D" id="3.60.21.10">
    <property type="match status" value="1"/>
</dbReference>
<keyword evidence="3" id="KW-1185">Reference proteome</keyword>
<dbReference type="GO" id="GO:0005737">
    <property type="term" value="C:cytoplasm"/>
    <property type="evidence" value="ECO:0007669"/>
    <property type="project" value="TreeGrafter"/>
</dbReference>
<proteinExistence type="predicted"/>
<dbReference type="AlphaFoldDB" id="A0A239MDM0"/>